<evidence type="ECO:0000259" key="1">
    <source>
        <dbReference type="Pfam" id="PF06722"/>
    </source>
</evidence>
<reference evidence="2" key="1">
    <citation type="submission" date="2020-11" db="EMBL/GenBank/DDBJ databases">
        <title>Nocardioides sp. nov., isolated from Soil of Cynanchum wilfordii Hemsley rhizosphere.</title>
        <authorList>
            <person name="Lee J.-S."/>
            <person name="Suh M.K."/>
            <person name="Kim J.-S."/>
        </authorList>
    </citation>
    <scope>NUCLEOTIDE SEQUENCE</scope>
    <source>
        <strain evidence="2">KCTC 19275</strain>
    </source>
</reference>
<keyword evidence="3" id="KW-1185">Reference proteome</keyword>
<dbReference type="SUPFAM" id="SSF53756">
    <property type="entry name" value="UDP-Glycosyltransferase/glycogen phosphorylase"/>
    <property type="match status" value="1"/>
</dbReference>
<dbReference type="InterPro" id="IPR010610">
    <property type="entry name" value="EryCIII-like_C"/>
</dbReference>
<dbReference type="Pfam" id="PF06722">
    <property type="entry name" value="EryCIII-like_C"/>
    <property type="match status" value="1"/>
</dbReference>
<comment type="caution">
    <text evidence="2">The sequence shown here is derived from an EMBL/GenBank/DDBJ whole genome shotgun (WGS) entry which is preliminary data.</text>
</comment>
<dbReference type="PANTHER" id="PTHR48050:SF13">
    <property type="entry name" value="STEROL 3-BETA-GLUCOSYLTRANSFERASE UGT80A2"/>
    <property type="match status" value="1"/>
</dbReference>
<dbReference type="Proteomes" id="UP000640489">
    <property type="component" value="Unassembled WGS sequence"/>
</dbReference>
<dbReference type="RefSeq" id="WP_194705544.1">
    <property type="nucleotide sequence ID" value="NZ_JADKPN010000001.1"/>
</dbReference>
<dbReference type="AlphaFoldDB" id="A0A930V7Q8"/>
<gene>
    <name evidence="2" type="ORF">ISU07_04775</name>
</gene>
<dbReference type="InterPro" id="IPR002213">
    <property type="entry name" value="UDP_glucos_trans"/>
</dbReference>
<proteinExistence type="predicted"/>
<dbReference type="PANTHER" id="PTHR48050">
    <property type="entry name" value="STEROL 3-BETA-GLUCOSYLTRANSFERASE"/>
    <property type="match status" value="1"/>
</dbReference>
<dbReference type="CDD" id="cd03784">
    <property type="entry name" value="GT1_Gtf-like"/>
    <property type="match status" value="1"/>
</dbReference>
<evidence type="ECO:0000313" key="2">
    <source>
        <dbReference type="EMBL" id="MBF4762429.1"/>
    </source>
</evidence>
<dbReference type="InterPro" id="IPR050426">
    <property type="entry name" value="Glycosyltransferase_28"/>
</dbReference>
<evidence type="ECO:0000313" key="3">
    <source>
        <dbReference type="Proteomes" id="UP000640489"/>
    </source>
</evidence>
<dbReference type="EMBL" id="JADKPN010000001">
    <property type="protein sequence ID" value="MBF4762429.1"/>
    <property type="molecule type" value="Genomic_DNA"/>
</dbReference>
<dbReference type="GO" id="GO:0016758">
    <property type="term" value="F:hexosyltransferase activity"/>
    <property type="evidence" value="ECO:0007669"/>
    <property type="project" value="UniProtKB-ARBA"/>
</dbReference>
<dbReference type="Gene3D" id="3.40.50.2000">
    <property type="entry name" value="Glycogen Phosphorylase B"/>
    <property type="match status" value="2"/>
</dbReference>
<protein>
    <submittedName>
        <fullName evidence="2">Glycosyltransferase family 1 protein</fullName>
    </submittedName>
</protein>
<feature type="domain" description="Erythromycin biosynthesis protein CIII-like C-terminal" evidence="1">
    <location>
        <begin position="219"/>
        <end position="358"/>
    </location>
</feature>
<organism evidence="2 3">
    <name type="scientific">Nocardioides islandensis</name>
    <dbReference type="NCBI Taxonomy" id="433663"/>
    <lineage>
        <taxon>Bacteria</taxon>
        <taxon>Bacillati</taxon>
        <taxon>Actinomycetota</taxon>
        <taxon>Actinomycetes</taxon>
        <taxon>Propionibacteriales</taxon>
        <taxon>Nocardioidaceae</taxon>
        <taxon>Nocardioides</taxon>
    </lineage>
</organism>
<name>A0A930V7Q8_9ACTN</name>
<dbReference type="GO" id="GO:0017000">
    <property type="term" value="P:antibiotic biosynthetic process"/>
    <property type="evidence" value="ECO:0007669"/>
    <property type="project" value="UniProtKB-ARBA"/>
</dbReference>
<sequence length="364" mass="37876">MKVCLSAIPGHGHVLPMVPLAVAAASAGHEVLFVAGSEFVGRLPVPVLSGVPQGLTLSDAEAEARAEIRDPDDPFAFPRAMFGVVMPRYIAPRLLAEWQRHGLPDIVIHEGSNIGAALAAAEAGVRAVVFHISLSSPKGFVGMLQRDTGVRFATMIDPRPSTWSAGDATGIDLVPIRSVAWSEPSADLPAWLTDPSVGPKAYVTLGTVAFGAVQVLRRSVLETAARCAGVVVAAGPEANLDALGDLPANVHLERYVDQARVLQHVDVAVHHGGTGTTLGCLAAGVPQVLTPQGADQFLNAARLVELGLGHAVANDAHVGDVELAVGSLLEEESLRARVRAMRDEITAMPSPAQVVDDVLGRVGG</sequence>
<dbReference type="GO" id="GO:0008194">
    <property type="term" value="F:UDP-glycosyltransferase activity"/>
    <property type="evidence" value="ECO:0007669"/>
    <property type="project" value="InterPro"/>
</dbReference>
<accession>A0A930V7Q8</accession>